<evidence type="ECO:0000313" key="2">
    <source>
        <dbReference type="Proteomes" id="UP000037035"/>
    </source>
</evidence>
<dbReference type="VEuPathDB" id="FungiDB:VP01_521g8"/>
<dbReference type="EMBL" id="LAVV01010409">
    <property type="protein sequence ID" value="KNZ49086.1"/>
    <property type="molecule type" value="Genomic_DNA"/>
</dbReference>
<organism evidence="1 2">
    <name type="scientific">Puccinia sorghi</name>
    <dbReference type="NCBI Taxonomy" id="27349"/>
    <lineage>
        <taxon>Eukaryota</taxon>
        <taxon>Fungi</taxon>
        <taxon>Dikarya</taxon>
        <taxon>Basidiomycota</taxon>
        <taxon>Pucciniomycotina</taxon>
        <taxon>Pucciniomycetes</taxon>
        <taxon>Pucciniales</taxon>
        <taxon>Pucciniaceae</taxon>
        <taxon>Puccinia</taxon>
    </lineage>
</organism>
<comment type="caution">
    <text evidence="1">The sequence shown here is derived from an EMBL/GenBank/DDBJ whole genome shotgun (WGS) entry which is preliminary data.</text>
</comment>
<gene>
    <name evidence="1" type="ORF">VP01_521g8</name>
</gene>
<proteinExistence type="predicted"/>
<evidence type="ECO:0000313" key="1">
    <source>
        <dbReference type="EMBL" id="KNZ49086.1"/>
    </source>
</evidence>
<accession>A0A0L6UKL3</accession>
<sequence length="92" mass="10876">MPPTHSDYNLVWMFIKSPVKVHNEQNPCHATLQHNGSNFQIWVKELNHTLRYVFRPNNEGKFTDLEAKFKTIANKAIKQYLRHFISYSSICI</sequence>
<keyword evidence="2" id="KW-1185">Reference proteome</keyword>
<dbReference type="Proteomes" id="UP000037035">
    <property type="component" value="Unassembled WGS sequence"/>
</dbReference>
<protein>
    <submittedName>
        <fullName evidence="1">Uncharacterized protein</fullName>
    </submittedName>
</protein>
<name>A0A0L6UKL3_9BASI</name>
<dbReference type="AlphaFoldDB" id="A0A0L6UKL3"/>
<reference evidence="1 2" key="1">
    <citation type="submission" date="2015-08" db="EMBL/GenBank/DDBJ databases">
        <title>Next Generation Sequencing and Analysis of the Genome of Puccinia sorghi L Schw, the Causal Agent of Maize Common Rust.</title>
        <authorList>
            <person name="Rochi L."/>
            <person name="Burguener G."/>
            <person name="Darino M."/>
            <person name="Turjanski A."/>
            <person name="Kreff E."/>
            <person name="Dieguez M.J."/>
            <person name="Sacco F."/>
        </authorList>
    </citation>
    <scope>NUCLEOTIDE SEQUENCE [LARGE SCALE GENOMIC DNA]</scope>
    <source>
        <strain evidence="1 2">RO10H11247</strain>
    </source>
</reference>